<dbReference type="GO" id="GO:0003700">
    <property type="term" value="F:DNA-binding transcription factor activity"/>
    <property type="evidence" value="ECO:0007669"/>
    <property type="project" value="InterPro"/>
</dbReference>
<dbReference type="Gene3D" id="1.10.10.10">
    <property type="entry name" value="Winged helix-like DNA-binding domain superfamily/Winged helix DNA-binding domain"/>
    <property type="match status" value="1"/>
</dbReference>
<keyword evidence="1" id="KW-0805">Transcription regulation</keyword>
<reference evidence="5 6" key="1">
    <citation type="submission" date="2020-01" db="EMBL/GenBank/DDBJ databases">
        <title>Leptobacterium flavescens.</title>
        <authorList>
            <person name="Wang G."/>
        </authorList>
    </citation>
    <scope>NUCLEOTIDE SEQUENCE [LARGE SCALE GENOMIC DNA]</scope>
    <source>
        <strain evidence="5 6">KCTC 22160</strain>
    </source>
</reference>
<evidence type="ECO:0000313" key="5">
    <source>
        <dbReference type="EMBL" id="NER15226.1"/>
    </source>
</evidence>
<gene>
    <name evidence="5" type="ORF">GWK08_17350</name>
</gene>
<keyword evidence="6" id="KW-1185">Reference proteome</keyword>
<name>A0A6P0UXP0_9FLAO</name>
<keyword evidence="3" id="KW-0804">Transcription</keyword>
<dbReference type="PROSITE" id="PS50995">
    <property type="entry name" value="HTH_MARR_2"/>
    <property type="match status" value="1"/>
</dbReference>
<dbReference type="PANTHER" id="PTHR42756">
    <property type="entry name" value="TRANSCRIPTIONAL REGULATOR, MARR"/>
    <property type="match status" value="1"/>
</dbReference>
<dbReference type="SUPFAM" id="SSF46785">
    <property type="entry name" value="Winged helix' DNA-binding domain"/>
    <property type="match status" value="1"/>
</dbReference>
<organism evidence="5 6">
    <name type="scientific">Leptobacterium flavescens</name>
    <dbReference type="NCBI Taxonomy" id="472055"/>
    <lineage>
        <taxon>Bacteria</taxon>
        <taxon>Pseudomonadati</taxon>
        <taxon>Bacteroidota</taxon>
        <taxon>Flavobacteriia</taxon>
        <taxon>Flavobacteriales</taxon>
        <taxon>Flavobacteriaceae</taxon>
        <taxon>Leptobacterium</taxon>
    </lineage>
</organism>
<dbReference type="Pfam" id="PF01047">
    <property type="entry name" value="MarR"/>
    <property type="match status" value="1"/>
</dbReference>
<evidence type="ECO:0000256" key="2">
    <source>
        <dbReference type="ARBA" id="ARBA00023125"/>
    </source>
</evidence>
<dbReference type="AlphaFoldDB" id="A0A6P0UXP0"/>
<dbReference type="InterPro" id="IPR036388">
    <property type="entry name" value="WH-like_DNA-bd_sf"/>
</dbReference>
<dbReference type="EMBL" id="JAABOO010000004">
    <property type="protein sequence ID" value="NER15226.1"/>
    <property type="molecule type" value="Genomic_DNA"/>
</dbReference>
<comment type="caution">
    <text evidence="5">The sequence shown here is derived from an EMBL/GenBank/DDBJ whole genome shotgun (WGS) entry which is preliminary data.</text>
</comment>
<dbReference type="InterPro" id="IPR036390">
    <property type="entry name" value="WH_DNA-bd_sf"/>
</dbReference>
<evidence type="ECO:0000259" key="4">
    <source>
        <dbReference type="PROSITE" id="PS50995"/>
    </source>
</evidence>
<dbReference type="PANTHER" id="PTHR42756:SF1">
    <property type="entry name" value="TRANSCRIPTIONAL REPRESSOR OF EMRAB OPERON"/>
    <property type="match status" value="1"/>
</dbReference>
<keyword evidence="2" id="KW-0238">DNA-binding</keyword>
<dbReference type="RefSeq" id="WP_163608515.1">
    <property type="nucleotide sequence ID" value="NZ_JAABOO010000004.1"/>
</dbReference>
<dbReference type="GO" id="GO:0003677">
    <property type="term" value="F:DNA binding"/>
    <property type="evidence" value="ECO:0007669"/>
    <property type="project" value="UniProtKB-KW"/>
</dbReference>
<evidence type="ECO:0000313" key="6">
    <source>
        <dbReference type="Proteomes" id="UP000468581"/>
    </source>
</evidence>
<dbReference type="Proteomes" id="UP000468581">
    <property type="component" value="Unassembled WGS sequence"/>
</dbReference>
<sequence length="140" mass="16573">MKKETDILDSCDPRQCISMKMLKCNRIISQIFREHLKEFGITNSQLTVLFIASKREYLNQAMLSEMLYLEKSTISRNMKRLFDKEFISREEFPQLKITEKGKEFLRLVIPKWNSAMEEAKAKLKEEGLQSLDSLLYQLEN</sequence>
<dbReference type="InterPro" id="IPR000835">
    <property type="entry name" value="HTH_MarR-typ"/>
</dbReference>
<evidence type="ECO:0000256" key="1">
    <source>
        <dbReference type="ARBA" id="ARBA00023015"/>
    </source>
</evidence>
<feature type="domain" description="HTH marR-type" evidence="4">
    <location>
        <begin position="14"/>
        <end position="140"/>
    </location>
</feature>
<accession>A0A6P0UXP0</accession>
<dbReference type="SMART" id="SM00347">
    <property type="entry name" value="HTH_MARR"/>
    <property type="match status" value="1"/>
</dbReference>
<proteinExistence type="predicted"/>
<protein>
    <submittedName>
        <fullName evidence="5">MarR family transcriptional regulator</fullName>
    </submittedName>
</protein>
<evidence type="ECO:0000256" key="3">
    <source>
        <dbReference type="ARBA" id="ARBA00023163"/>
    </source>
</evidence>